<dbReference type="EMBL" id="BART01022252">
    <property type="protein sequence ID" value="GAG94089.1"/>
    <property type="molecule type" value="Genomic_DNA"/>
</dbReference>
<reference evidence="1" key="1">
    <citation type="journal article" date="2014" name="Front. Microbiol.">
        <title>High frequency of phylogenetically diverse reductive dehalogenase-homologous genes in deep subseafloor sedimentary metagenomes.</title>
        <authorList>
            <person name="Kawai M."/>
            <person name="Futagami T."/>
            <person name="Toyoda A."/>
            <person name="Takaki Y."/>
            <person name="Nishi S."/>
            <person name="Hori S."/>
            <person name="Arai W."/>
            <person name="Tsubouchi T."/>
            <person name="Morono Y."/>
            <person name="Uchiyama I."/>
            <person name="Ito T."/>
            <person name="Fujiyama A."/>
            <person name="Inagaki F."/>
            <person name="Takami H."/>
        </authorList>
    </citation>
    <scope>NUCLEOTIDE SEQUENCE</scope>
    <source>
        <strain evidence="1">Expedition CK06-06</strain>
    </source>
</reference>
<feature type="non-terminal residue" evidence="1">
    <location>
        <position position="162"/>
    </location>
</feature>
<sequence>MSWGVNQVHLIYPHTTWRPTHITFAEMTAGGNDWFPKIWAAVKVNPQAKKFARDDAWWWTDEMDKHDITRFNACTHHDIFDKDNHIYYDNVPAKWHFPQICKFGGSIPMTIQLAVQEGADEIFLLGCDLGQVEGKGNHFDPQYASHRPITEVVARGRNLENR</sequence>
<proteinExistence type="predicted"/>
<comment type="caution">
    <text evidence="1">The sequence shown here is derived from an EMBL/GenBank/DDBJ whole genome shotgun (WGS) entry which is preliminary data.</text>
</comment>
<organism evidence="1">
    <name type="scientific">marine sediment metagenome</name>
    <dbReference type="NCBI Taxonomy" id="412755"/>
    <lineage>
        <taxon>unclassified sequences</taxon>
        <taxon>metagenomes</taxon>
        <taxon>ecological metagenomes</taxon>
    </lineage>
</organism>
<dbReference type="AlphaFoldDB" id="X1BDT7"/>
<protein>
    <recommendedName>
        <fullName evidence="2">DUF115 domain-containing protein</fullName>
    </recommendedName>
</protein>
<accession>X1BDT7</accession>
<evidence type="ECO:0000313" key="1">
    <source>
        <dbReference type="EMBL" id="GAG94089.1"/>
    </source>
</evidence>
<name>X1BDT7_9ZZZZ</name>
<evidence type="ECO:0008006" key="2">
    <source>
        <dbReference type="Google" id="ProtNLM"/>
    </source>
</evidence>
<gene>
    <name evidence="1" type="ORF">S01H4_40787</name>
</gene>